<reference evidence="1 3" key="1">
    <citation type="journal article" date="2010" name="BMC Genomics">
        <title>Combination of measures distinguishes pre-miRNAs from other stem-loops in the genome of the newly sequenced Anopheles darlingi.</title>
        <authorList>
            <person name="Mendes N.D."/>
            <person name="Freitas A.T."/>
            <person name="Vasconcelos A.T."/>
            <person name="Sagot M.F."/>
        </authorList>
    </citation>
    <scope>NUCLEOTIDE SEQUENCE</scope>
</reference>
<dbReference type="EMBL" id="ADMH02000059">
    <property type="protein sequence ID" value="ETN67966.1"/>
    <property type="molecule type" value="Genomic_DNA"/>
</dbReference>
<dbReference type="HOGENOM" id="CLU_897787_0_0_1"/>
<accession>W5JV06</accession>
<dbReference type="EnsemblMetazoa" id="ADAC000203-RA">
    <property type="protein sequence ID" value="ADAC000203-PA"/>
    <property type="gene ID" value="ADAC000203"/>
</dbReference>
<gene>
    <name evidence="1" type="ORF">AND_000203</name>
</gene>
<dbReference type="Proteomes" id="UP000000673">
    <property type="component" value="Unassembled WGS sequence"/>
</dbReference>
<organism evidence="1">
    <name type="scientific">Anopheles darlingi</name>
    <name type="common">Mosquito</name>
    <dbReference type="NCBI Taxonomy" id="43151"/>
    <lineage>
        <taxon>Eukaryota</taxon>
        <taxon>Metazoa</taxon>
        <taxon>Ecdysozoa</taxon>
        <taxon>Arthropoda</taxon>
        <taxon>Hexapoda</taxon>
        <taxon>Insecta</taxon>
        <taxon>Pterygota</taxon>
        <taxon>Neoptera</taxon>
        <taxon>Endopterygota</taxon>
        <taxon>Diptera</taxon>
        <taxon>Nematocera</taxon>
        <taxon>Culicoidea</taxon>
        <taxon>Culicidae</taxon>
        <taxon>Anophelinae</taxon>
        <taxon>Anopheles</taxon>
    </lineage>
</organism>
<proteinExistence type="predicted"/>
<dbReference type="eggNOG" id="ENOG502TB1W">
    <property type="taxonomic scope" value="Eukaryota"/>
</dbReference>
<reference evidence="1" key="3">
    <citation type="journal article" date="2013" name="Nucleic Acids Res.">
        <title>The genome of Anopheles darlingi, the main neotropical malaria vector.</title>
        <authorList>
            <person name="Marinotti O."/>
            <person name="Cerqueira G.C."/>
            <person name="de Almeida L.G."/>
            <person name="Ferro M.I."/>
            <person name="Loreto E.L."/>
            <person name="Zaha A."/>
            <person name="Teixeira S.M."/>
            <person name="Wespiser A.R."/>
            <person name="Almeida E Silva A."/>
            <person name="Schlindwein A.D."/>
            <person name="Pacheco A.C."/>
            <person name="Silva A.L."/>
            <person name="Graveley B.R."/>
            <person name="Walenz B.P."/>
            <person name="Lima Bde A."/>
            <person name="Ribeiro C.A."/>
            <person name="Nunes-Silva C.G."/>
            <person name="de Carvalho C.R."/>
            <person name="Soares C.M."/>
            <person name="de Menezes C.B."/>
            <person name="Matiolli C."/>
            <person name="Caffrey D."/>
            <person name="Araujo D.A."/>
            <person name="de Oliveira D.M."/>
            <person name="Golenbock D."/>
            <person name="Grisard E.C."/>
            <person name="Fantinatti-Garboggini F."/>
            <person name="de Carvalho F.M."/>
            <person name="Barcellos F.G."/>
            <person name="Prosdocimi F."/>
            <person name="May G."/>
            <person name="Azevedo Junior G.M."/>
            <person name="Guimaraes G.M."/>
            <person name="Goldman G.H."/>
            <person name="Padilha I.Q."/>
            <person name="Batista Jda S."/>
            <person name="Ferro J.A."/>
            <person name="Ribeiro J.M."/>
            <person name="Fietto J.L."/>
            <person name="Dabbas K.M."/>
            <person name="Cerdeira L."/>
            <person name="Agnez-Lima L.F."/>
            <person name="Brocchi M."/>
            <person name="de Carvalho M.O."/>
            <person name="Teixeira Mde M."/>
            <person name="Diniz Maia Mde M."/>
            <person name="Goldman M.H."/>
            <person name="Cruz Schneider M.P."/>
            <person name="Felipe M.S."/>
            <person name="Hungria M."/>
            <person name="Nicolas M.F."/>
            <person name="Pereira M."/>
            <person name="Montes M.A."/>
            <person name="Cantao M.E."/>
            <person name="Vincentz M."/>
            <person name="Rafael M.S."/>
            <person name="Silverman N."/>
            <person name="Stoco P.H."/>
            <person name="Souza R.C."/>
            <person name="Vicentini R."/>
            <person name="Gazzinelli R.T."/>
            <person name="Neves Rde O."/>
            <person name="Silva R."/>
            <person name="Astolfi-Filho S."/>
            <person name="Maciel T.E."/>
            <person name="Urmenyi T.P."/>
            <person name="Tadei W.P."/>
            <person name="Camargo E.P."/>
            <person name="de Vasconcelos A.T."/>
        </authorList>
    </citation>
    <scope>NUCLEOTIDE SEQUENCE</scope>
</reference>
<reference evidence="2" key="4">
    <citation type="submission" date="2015-06" db="UniProtKB">
        <authorList>
            <consortium name="EnsemblMetazoa"/>
        </authorList>
    </citation>
    <scope>IDENTIFICATION</scope>
</reference>
<evidence type="ECO:0000313" key="3">
    <source>
        <dbReference type="Proteomes" id="UP000000673"/>
    </source>
</evidence>
<reference evidence="1" key="2">
    <citation type="submission" date="2010-05" db="EMBL/GenBank/DDBJ databases">
        <authorList>
            <person name="Almeida L.G."/>
            <person name="Nicolas M.F."/>
            <person name="Souza R.C."/>
            <person name="Vasconcelos A.T.R."/>
        </authorList>
    </citation>
    <scope>NUCLEOTIDE SEQUENCE</scope>
</reference>
<keyword evidence="3" id="KW-1185">Reference proteome</keyword>
<sequence length="310" mass="35815">MVEANQWYTQYTYPSPRDPIYYHKQMTQRKKLKEESIEEYVYSQVALGKRAEFSESVIVKYVIAGLGEFGTKSPVRLAGRIDTIEELIAQLKWIEGVHEAEECAPKYESMFTITTADEKAEIEEKDVNAEGPKKEIVELVNQYRGCFATNMKELGVAKNAEMKIMLTDKEPMRKYIRAYAQACPQCALQKSKVGKPEGYLHPLPKEPVPFKIVHIDHMGPFVSDLTAECPMDILRLIKQLNFIYYSTSKRRCRKTAYIINNTDCMEWFIETMRCKMIKEGCLPNPLKYIKENYQQPSILYLNPISTAGSR</sequence>
<protein>
    <submittedName>
        <fullName evidence="1 2">Uncharacterized protein</fullName>
    </submittedName>
</protein>
<dbReference type="VEuPathDB" id="VectorBase:ADAC000203"/>
<evidence type="ECO:0000313" key="2">
    <source>
        <dbReference type="EnsemblMetazoa" id="ADAC000203-PA"/>
    </source>
</evidence>
<dbReference type="STRING" id="43151.W5JV06"/>
<evidence type="ECO:0000313" key="1">
    <source>
        <dbReference type="EMBL" id="ETN67966.1"/>
    </source>
</evidence>
<name>W5JV06_ANODA</name>
<dbReference type="AlphaFoldDB" id="W5JV06"/>